<feature type="domain" description="ATP-dependent DNA ligase family profile" evidence="2">
    <location>
        <begin position="255"/>
        <end position="333"/>
    </location>
</feature>
<dbReference type="GO" id="GO:0003910">
    <property type="term" value="F:DNA ligase (ATP) activity"/>
    <property type="evidence" value="ECO:0007669"/>
    <property type="project" value="InterPro"/>
</dbReference>
<keyword evidence="4" id="KW-0436">Ligase</keyword>
<feature type="domain" description="DNA ligase D 3'-phosphoesterase" evidence="3">
    <location>
        <begin position="48"/>
        <end position="148"/>
    </location>
</feature>
<organism evidence="4 5">
    <name type="scientific">Actinomadura barringtoniae</name>
    <dbReference type="NCBI Taxonomy" id="1427535"/>
    <lineage>
        <taxon>Bacteria</taxon>
        <taxon>Bacillati</taxon>
        <taxon>Actinomycetota</taxon>
        <taxon>Actinomycetes</taxon>
        <taxon>Streptosporangiales</taxon>
        <taxon>Thermomonosporaceae</taxon>
        <taxon>Actinomadura</taxon>
    </lineage>
</organism>
<dbReference type="Pfam" id="PF01068">
    <property type="entry name" value="DNA_ligase_A_M"/>
    <property type="match status" value="1"/>
</dbReference>
<dbReference type="NCBIfam" id="TIGR02777">
    <property type="entry name" value="LigD_PE_dom"/>
    <property type="match status" value="1"/>
</dbReference>
<dbReference type="EMBL" id="JAGEOJ010000002">
    <property type="protein sequence ID" value="MBO2446257.1"/>
    <property type="molecule type" value="Genomic_DNA"/>
</dbReference>
<dbReference type="Gene3D" id="3.30.1490.70">
    <property type="match status" value="1"/>
</dbReference>
<dbReference type="Proteomes" id="UP000669179">
    <property type="component" value="Unassembled WGS sequence"/>
</dbReference>
<proteinExistence type="predicted"/>
<dbReference type="Gene3D" id="3.30.470.30">
    <property type="entry name" value="DNA ligase/mRNA capping enzyme"/>
    <property type="match status" value="1"/>
</dbReference>
<dbReference type="InterPro" id="IPR014144">
    <property type="entry name" value="LigD_PE_domain"/>
</dbReference>
<dbReference type="InterPro" id="IPR012310">
    <property type="entry name" value="DNA_ligase_ATP-dep_cent"/>
</dbReference>
<feature type="compositionally biased region" description="Basic and acidic residues" evidence="1">
    <location>
        <begin position="1"/>
        <end position="26"/>
    </location>
</feature>
<feature type="region of interest" description="Disordered" evidence="1">
    <location>
        <begin position="1"/>
        <end position="41"/>
    </location>
</feature>
<sequence length="340" mass="38528">MAAPKKDASKKDDKLADYRRKRDAAKTPEPVPPDQALPKGDDDTFVIQEHHARSLHWDLRLERDGVLVSWAVPKGIPPDPKVNHLAVHTEDHPLEYAAFEGDIPQGEYGGGTMHIWDRGTYETEKWSDREVMIVMHGSRVSGKYVLFKTRGKNWMIHRMDPPADPGFEPLPGKLQAMRPAQNKRLPRDQDAYGFEFAWGGRRLLAYIEGGRTRWTDGRARAVDGPAGIGPKLGESMGARPVLLDGELAQVEGRETYLIFDLLHLDGHPLLDEPYEERRRRLDELKANGPRWQTTPWFPGDGEAVRDAAHAQGLDYLAKRLDSPYEPGAESDAWRLISRRR</sequence>
<evidence type="ECO:0000313" key="5">
    <source>
        <dbReference type="Proteomes" id="UP000669179"/>
    </source>
</evidence>
<comment type="caution">
    <text evidence="4">The sequence shown here is derived from an EMBL/GenBank/DDBJ whole genome shotgun (WGS) entry which is preliminary data.</text>
</comment>
<dbReference type="Pfam" id="PF13298">
    <property type="entry name" value="LigD_N"/>
    <property type="match status" value="1"/>
</dbReference>
<evidence type="ECO:0000259" key="2">
    <source>
        <dbReference type="Pfam" id="PF01068"/>
    </source>
</evidence>
<accession>A0A939T4S1</accession>
<reference evidence="4" key="1">
    <citation type="submission" date="2021-03" db="EMBL/GenBank/DDBJ databases">
        <authorList>
            <person name="Kanchanasin P."/>
            <person name="Saeng-In P."/>
            <person name="Phongsopitanun W."/>
            <person name="Yuki M."/>
            <person name="Kudo T."/>
            <person name="Ohkuma M."/>
            <person name="Tanasupawat S."/>
        </authorList>
    </citation>
    <scope>NUCLEOTIDE SEQUENCE</scope>
    <source>
        <strain evidence="4">GKU 128</strain>
    </source>
</reference>
<name>A0A939T4S1_9ACTN</name>
<dbReference type="SUPFAM" id="SSF56091">
    <property type="entry name" value="DNA ligase/mRNA capping enzyme, catalytic domain"/>
    <property type="match status" value="1"/>
</dbReference>
<dbReference type="PANTHER" id="PTHR39465">
    <property type="entry name" value="DNA LIGASE D, 3'-PHOSPHOESTERASE DOMAIN"/>
    <property type="match status" value="1"/>
</dbReference>
<protein>
    <submittedName>
        <fullName evidence="4">ATP-dependent DNA ligase</fullName>
    </submittedName>
</protein>
<keyword evidence="5" id="KW-1185">Reference proteome</keyword>
<dbReference type="GO" id="GO:0006310">
    <property type="term" value="P:DNA recombination"/>
    <property type="evidence" value="ECO:0007669"/>
    <property type="project" value="InterPro"/>
</dbReference>
<dbReference type="PANTHER" id="PTHR39465:SF1">
    <property type="entry name" value="DNA LIGASE D 3'-PHOSPHOESTERASE DOMAIN-CONTAINING PROTEIN"/>
    <property type="match status" value="1"/>
</dbReference>
<dbReference type="AlphaFoldDB" id="A0A939T4S1"/>
<gene>
    <name evidence="4" type="ORF">J4573_04095</name>
</gene>
<dbReference type="GO" id="GO:0005524">
    <property type="term" value="F:ATP binding"/>
    <property type="evidence" value="ECO:0007669"/>
    <property type="project" value="InterPro"/>
</dbReference>
<dbReference type="GO" id="GO:0006281">
    <property type="term" value="P:DNA repair"/>
    <property type="evidence" value="ECO:0007669"/>
    <property type="project" value="InterPro"/>
</dbReference>
<evidence type="ECO:0000256" key="1">
    <source>
        <dbReference type="SAM" id="MobiDB-lite"/>
    </source>
</evidence>
<dbReference type="RefSeq" id="WP_208253880.1">
    <property type="nucleotide sequence ID" value="NZ_JAGEOJ010000002.1"/>
</dbReference>
<evidence type="ECO:0000313" key="4">
    <source>
        <dbReference type="EMBL" id="MBO2446257.1"/>
    </source>
</evidence>
<evidence type="ECO:0000259" key="3">
    <source>
        <dbReference type="Pfam" id="PF13298"/>
    </source>
</evidence>